<evidence type="ECO:0000313" key="2">
    <source>
        <dbReference type="EMBL" id="SDD68369.1"/>
    </source>
</evidence>
<dbReference type="RefSeq" id="WP_091242330.1">
    <property type="nucleotide sequence ID" value="NZ_FNAG01000005.1"/>
</dbReference>
<dbReference type="Gene3D" id="3.40.630.30">
    <property type="match status" value="1"/>
</dbReference>
<sequence length="180" mass="20097">MSLILRPAETTDSERLLAIYRPWVEAPGHCFELECPSVETFAGRIASSRARWDWWLAEEGGEALGYAYGGPHRERAAYRYSCEVSVYLAPVAQGQGLARALYGRLLPRLAARGYFNALAVIVQPNPRSLAFHQREGFRPVGVFERAGYKQGRWWDVAWLQKRLAEGEPAAEPGILAPPPA</sequence>
<evidence type="ECO:0000259" key="1">
    <source>
        <dbReference type="PROSITE" id="PS51186"/>
    </source>
</evidence>
<dbReference type="SUPFAM" id="SSF55729">
    <property type="entry name" value="Acyl-CoA N-acyltransferases (Nat)"/>
    <property type="match status" value="1"/>
</dbReference>
<organism evidence="2 3">
    <name type="scientific">Aquimonas voraii</name>
    <dbReference type="NCBI Taxonomy" id="265719"/>
    <lineage>
        <taxon>Bacteria</taxon>
        <taxon>Pseudomonadati</taxon>
        <taxon>Pseudomonadota</taxon>
        <taxon>Gammaproteobacteria</taxon>
        <taxon>Lysobacterales</taxon>
        <taxon>Lysobacteraceae</taxon>
        <taxon>Aquimonas</taxon>
    </lineage>
</organism>
<accession>A0A1G6WRF2</accession>
<feature type="domain" description="N-acetyltransferase" evidence="1">
    <location>
        <begin position="3"/>
        <end position="164"/>
    </location>
</feature>
<dbReference type="Proteomes" id="UP000199603">
    <property type="component" value="Unassembled WGS sequence"/>
</dbReference>
<protein>
    <submittedName>
        <fullName evidence="2">Phosphinothricin acetyltransferase</fullName>
    </submittedName>
</protein>
<keyword evidence="2" id="KW-0808">Transferase</keyword>
<dbReference type="PANTHER" id="PTHR43072:SF8">
    <property type="entry name" value="ACYLTRANSFERASE FABY-RELATED"/>
    <property type="match status" value="1"/>
</dbReference>
<gene>
    <name evidence="2" type="ORF">SAMN04488509_105129</name>
</gene>
<dbReference type="Pfam" id="PF13420">
    <property type="entry name" value="Acetyltransf_4"/>
    <property type="match status" value="1"/>
</dbReference>
<dbReference type="PANTHER" id="PTHR43072">
    <property type="entry name" value="N-ACETYLTRANSFERASE"/>
    <property type="match status" value="1"/>
</dbReference>
<dbReference type="InterPro" id="IPR000182">
    <property type="entry name" value="GNAT_dom"/>
</dbReference>
<reference evidence="2 3" key="1">
    <citation type="submission" date="2016-10" db="EMBL/GenBank/DDBJ databases">
        <authorList>
            <person name="de Groot N.N."/>
        </authorList>
    </citation>
    <scope>NUCLEOTIDE SEQUENCE [LARGE SCALE GENOMIC DNA]</scope>
    <source>
        <strain evidence="2 3">DSM 16957</strain>
    </source>
</reference>
<evidence type="ECO:0000313" key="3">
    <source>
        <dbReference type="Proteomes" id="UP000199603"/>
    </source>
</evidence>
<dbReference type="PROSITE" id="PS51186">
    <property type="entry name" value="GNAT"/>
    <property type="match status" value="1"/>
</dbReference>
<dbReference type="AlphaFoldDB" id="A0A1G6WRF2"/>
<dbReference type="CDD" id="cd04301">
    <property type="entry name" value="NAT_SF"/>
    <property type="match status" value="1"/>
</dbReference>
<dbReference type="InterPro" id="IPR016181">
    <property type="entry name" value="Acyl_CoA_acyltransferase"/>
</dbReference>
<proteinExistence type="predicted"/>
<dbReference type="GO" id="GO:0016747">
    <property type="term" value="F:acyltransferase activity, transferring groups other than amino-acyl groups"/>
    <property type="evidence" value="ECO:0007669"/>
    <property type="project" value="InterPro"/>
</dbReference>
<name>A0A1G6WRF2_9GAMM</name>
<dbReference type="OrthoDB" id="5459937at2"/>
<keyword evidence="3" id="KW-1185">Reference proteome</keyword>
<dbReference type="STRING" id="265719.SAMN04488509_105129"/>
<dbReference type="EMBL" id="FNAG01000005">
    <property type="protein sequence ID" value="SDD68369.1"/>
    <property type="molecule type" value="Genomic_DNA"/>
</dbReference>